<dbReference type="PANTHER" id="PTHR47619:SF1">
    <property type="entry name" value="EXODEOXYRIBONUCLEASE WALJ"/>
    <property type="match status" value="1"/>
</dbReference>
<dbReference type="InterPro" id="IPR001279">
    <property type="entry name" value="Metallo-B-lactamas"/>
</dbReference>
<dbReference type="EMBL" id="JBHLTN010000007">
    <property type="protein sequence ID" value="MFC0591532.1"/>
    <property type="molecule type" value="Genomic_DNA"/>
</dbReference>
<gene>
    <name evidence="2" type="ORF">ACFFGG_03085</name>
</gene>
<protein>
    <submittedName>
        <fullName evidence="2">MBL fold metallo-hydrolase</fullName>
    </submittedName>
</protein>
<organism evidence="2 3">
    <name type="scientific">Ottowia pentelensis</name>
    <dbReference type="NCBI Taxonomy" id="511108"/>
    <lineage>
        <taxon>Bacteria</taxon>
        <taxon>Pseudomonadati</taxon>
        <taxon>Pseudomonadota</taxon>
        <taxon>Betaproteobacteria</taxon>
        <taxon>Burkholderiales</taxon>
        <taxon>Comamonadaceae</taxon>
        <taxon>Ottowia</taxon>
    </lineage>
</organism>
<evidence type="ECO:0000259" key="1">
    <source>
        <dbReference type="SMART" id="SM00849"/>
    </source>
</evidence>
<dbReference type="PANTHER" id="PTHR47619">
    <property type="entry name" value="METALLO-HYDROLASE YYCJ-RELATED"/>
    <property type="match status" value="1"/>
</dbReference>
<feature type="domain" description="Metallo-beta-lactamase" evidence="1">
    <location>
        <begin position="12"/>
        <end position="194"/>
    </location>
</feature>
<keyword evidence="3" id="KW-1185">Reference proteome</keyword>
<evidence type="ECO:0000313" key="3">
    <source>
        <dbReference type="Proteomes" id="UP001589834"/>
    </source>
</evidence>
<dbReference type="Gene3D" id="3.60.15.10">
    <property type="entry name" value="Ribonuclease Z/Hydroxyacylglutathione hydrolase-like"/>
    <property type="match status" value="1"/>
</dbReference>
<reference evidence="2 3" key="1">
    <citation type="submission" date="2024-09" db="EMBL/GenBank/DDBJ databases">
        <authorList>
            <person name="Sun Q."/>
            <person name="Mori K."/>
        </authorList>
    </citation>
    <scope>NUCLEOTIDE SEQUENCE [LARGE SCALE GENOMIC DNA]</scope>
    <source>
        <strain evidence="2 3">NCAIM B.02336</strain>
    </source>
</reference>
<dbReference type="Pfam" id="PF12706">
    <property type="entry name" value="Lactamase_B_2"/>
    <property type="match status" value="1"/>
</dbReference>
<proteinExistence type="predicted"/>
<accession>A0ABV6PNW0</accession>
<dbReference type="RefSeq" id="WP_377479684.1">
    <property type="nucleotide sequence ID" value="NZ_JBHLTN010000007.1"/>
</dbReference>
<dbReference type="SUPFAM" id="SSF56281">
    <property type="entry name" value="Metallo-hydrolase/oxidoreductase"/>
    <property type="match status" value="1"/>
</dbReference>
<evidence type="ECO:0000313" key="2">
    <source>
        <dbReference type="EMBL" id="MFC0591532.1"/>
    </source>
</evidence>
<dbReference type="Proteomes" id="UP001589834">
    <property type="component" value="Unassembled WGS sequence"/>
</dbReference>
<comment type="caution">
    <text evidence="2">The sequence shown here is derived from an EMBL/GenBank/DDBJ whole genome shotgun (WGS) entry which is preliminary data.</text>
</comment>
<dbReference type="SMART" id="SM00849">
    <property type="entry name" value="Lactamase_B"/>
    <property type="match status" value="1"/>
</dbReference>
<name>A0ABV6PNW0_9BURK</name>
<dbReference type="InterPro" id="IPR036866">
    <property type="entry name" value="RibonucZ/Hydroxyglut_hydro"/>
</dbReference>
<dbReference type="InterPro" id="IPR052533">
    <property type="entry name" value="WalJ/YycJ-like"/>
</dbReference>
<sequence>MLRFRSLASGSSGNATLVEARAGSGAPTRVLVDCGLGLRQLAARLAAAGLGPGDLDAIFITHEHGDHVGCALALSGRHRIPLWTSPGTWAAIADERFEPIVHLTADGQHVAIGALQVSPFTVPHDAREPLQLRCSDGARHLGILTDLGHVTPHALAQLAGCHALQMESNHDPALLAHSRYPDFLKRRIAGERGHLSNEQAAQALAQLAHAQLHCVVAAHLSERNNRPEHARAGFAQALGCAPHEVQVATREGLEWMTV</sequence>